<dbReference type="OMA" id="YENEIEW"/>
<gene>
    <name evidence="7" type="ORF">WOLCODRAFT_136730</name>
</gene>
<name>A0A2H3JN34_WOLCO</name>
<dbReference type="STRING" id="742152.A0A2H3JN34"/>
<evidence type="ECO:0000256" key="3">
    <source>
        <dbReference type="ARBA" id="ARBA00022989"/>
    </source>
</evidence>
<dbReference type="GO" id="GO:0005741">
    <property type="term" value="C:mitochondrial outer membrane"/>
    <property type="evidence" value="ECO:0007669"/>
    <property type="project" value="TreeGrafter"/>
</dbReference>
<evidence type="ECO:0000313" key="7">
    <source>
        <dbReference type="EMBL" id="PCH40219.1"/>
    </source>
</evidence>
<protein>
    <submittedName>
        <fullName evidence="7">NCA2-domain-containing protein</fullName>
    </submittedName>
</protein>
<dbReference type="EMBL" id="KB468053">
    <property type="protein sequence ID" value="PCH40219.1"/>
    <property type="molecule type" value="Genomic_DNA"/>
</dbReference>
<evidence type="ECO:0000256" key="4">
    <source>
        <dbReference type="ARBA" id="ARBA00023128"/>
    </source>
</evidence>
<evidence type="ECO:0000256" key="6">
    <source>
        <dbReference type="SAM" id="Phobius"/>
    </source>
</evidence>
<evidence type="ECO:0000256" key="1">
    <source>
        <dbReference type="ARBA" id="ARBA00004225"/>
    </source>
</evidence>
<dbReference type="PANTHER" id="PTHR28234">
    <property type="entry name" value="NUCLEAR CONTROL OF ATPASE PROTEIN 2"/>
    <property type="match status" value="1"/>
</dbReference>
<dbReference type="OrthoDB" id="413313at2759"/>
<keyword evidence="5 6" id="KW-0472">Membrane</keyword>
<dbReference type="Pfam" id="PF08637">
    <property type="entry name" value="NCA2"/>
    <property type="match status" value="1"/>
</dbReference>
<dbReference type="InterPro" id="IPR013946">
    <property type="entry name" value="NCA2-like"/>
</dbReference>
<dbReference type="PANTHER" id="PTHR28234:SF1">
    <property type="entry name" value="NUCLEAR CONTROL OF ATPASE PROTEIN 2"/>
    <property type="match status" value="1"/>
</dbReference>
<keyword evidence="2 6" id="KW-0812">Transmembrane</keyword>
<reference evidence="7 8" key="1">
    <citation type="journal article" date="2012" name="Science">
        <title>The Paleozoic origin of enzymatic lignin decomposition reconstructed from 31 fungal genomes.</title>
        <authorList>
            <person name="Floudas D."/>
            <person name="Binder M."/>
            <person name="Riley R."/>
            <person name="Barry K."/>
            <person name="Blanchette R.A."/>
            <person name="Henrissat B."/>
            <person name="Martinez A.T."/>
            <person name="Otillar R."/>
            <person name="Spatafora J.W."/>
            <person name="Yadav J.S."/>
            <person name="Aerts A."/>
            <person name="Benoit I."/>
            <person name="Boyd A."/>
            <person name="Carlson A."/>
            <person name="Copeland A."/>
            <person name="Coutinho P.M."/>
            <person name="de Vries R.P."/>
            <person name="Ferreira P."/>
            <person name="Findley K."/>
            <person name="Foster B."/>
            <person name="Gaskell J."/>
            <person name="Glotzer D."/>
            <person name="Gorecki P."/>
            <person name="Heitman J."/>
            <person name="Hesse C."/>
            <person name="Hori C."/>
            <person name="Igarashi K."/>
            <person name="Jurgens J.A."/>
            <person name="Kallen N."/>
            <person name="Kersten P."/>
            <person name="Kohler A."/>
            <person name="Kuees U."/>
            <person name="Kumar T.K.A."/>
            <person name="Kuo A."/>
            <person name="LaButti K."/>
            <person name="Larrondo L.F."/>
            <person name="Lindquist E."/>
            <person name="Ling A."/>
            <person name="Lombard V."/>
            <person name="Lucas S."/>
            <person name="Lundell T."/>
            <person name="Martin R."/>
            <person name="McLaughlin D.J."/>
            <person name="Morgenstern I."/>
            <person name="Morin E."/>
            <person name="Murat C."/>
            <person name="Nagy L.G."/>
            <person name="Nolan M."/>
            <person name="Ohm R.A."/>
            <person name="Patyshakuliyeva A."/>
            <person name="Rokas A."/>
            <person name="Ruiz-Duenas F.J."/>
            <person name="Sabat G."/>
            <person name="Salamov A."/>
            <person name="Samejima M."/>
            <person name="Schmutz J."/>
            <person name="Slot J.C."/>
            <person name="St John F."/>
            <person name="Stenlid J."/>
            <person name="Sun H."/>
            <person name="Sun S."/>
            <person name="Syed K."/>
            <person name="Tsang A."/>
            <person name="Wiebenga A."/>
            <person name="Young D."/>
            <person name="Pisabarro A."/>
            <person name="Eastwood D.C."/>
            <person name="Martin F."/>
            <person name="Cullen D."/>
            <person name="Grigoriev I.V."/>
            <person name="Hibbett D.S."/>
        </authorList>
    </citation>
    <scope>NUCLEOTIDE SEQUENCE [LARGE SCALE GENOMIC DNA]</scope>
    <source>
        <strain evidence="7 8">MD-104</strain>
    </source>
</reference>
<dbReference type="Proteomes" id="UP000218811">
    <property type="component" value="Unassembled WGS sequence"/>
</dbReference>
<sequence>MSTFVSHITQSLTVKIRLPTSATPPGTPSLSSNAGTSADTLRALYLRADDYESVPECLSTLANLESLPSTSGSAHGRDAEKETLRRAVVARATVALYGRALQVYLEEARVIENELEWWMEIERSAANVALYLLQTLPNRLLSLAQTILDALRTQHLPLRPSVLTPSSLQSLFPSRGAFRPHTLTVALFPHLRDQPYTFAFLLPSSSQPRTSKINACLSALPRLALLPLELARGECAYKRETLAKLRDERAEALGMLAGMRDELAGALTALDPVYLAVFATTLRGVVRASAGSQTPHAQDATAAAVQSLQLISVHLSSGFVSPRTTLQNLSLARPSRLTLLWPRLLLLPPLALYTVQRLYASRAQLHEIAQDAVETLRGFVEGWLLAPLRDIVRTVRAGDADGGVIITRESVKADLDSLKRMALALAGERLKYDETQMAALAALVQRGDLTPVMQLYEEDIKRPLRSAVAGTLLRTLFIQVQKAKVDIDQALAGIDKLLKSQELTFAFVGVAPALAIVYVAGGYFRSVWRGGRGRGRYGGKHRLASVWLKMRRIERLLICSPASPTSHSSSSVSSLPPLTAGLLLLSSSHLRAYAEQYLPARSRLREGFLEDVGDLEDPTLGRVEKLRVVERMWRSWGAVLGWENGGEVGW</sequence>
<keyword evidence="4" id="KW-0496">Mitochondrion</keyword>
<dbReference type="AlphaFoldDB" id="A0A2H3JN34"/>
<evidence type="ECO:0000256" key="5">
    <source>
        <dbReference type="ARBA" id="ARBA00023136"/>
    </source>
</evidence>
<comment type="subcellular location">
    <subcellularLocation>
        <location evidence="1">Mitochondrion membrane</location>
        <topology evidence="1">Multi-pass membrane protein</topology>
    </subcellularLocation>
</comment>
<accession>A0A2H3JN34</accession>
<feature type="transmembrane region" description="Helical" evidence="6">
    <location>
        <begin position="503"/>
        <end position="524"/>
    </location>
</feature>
<organism evidence="7 8">
    <name type="scientific">Wolfiporia cocos (strain MD-104)</name>
    <name type="common">Brown rot fungus</name>
    <dbReference type="NCBI Taxonomy" id="742152"/>
    <lineage>
        <taxon>Eukaryota</taxon>
        <taxon>Fungi</taxon>
        <taxon>Dikarya</taxon>
        <taxon>Basidiomycota</taxon>
        <taxon>Agaricomycotina</taxon>
        <taxon>Agaricomycetes</taxon>
        <taxon>Polyporales</taxon>
        <taxon>Phaeolaceae</taxon>
        <taxon>Wolfiporia</taxon>
    </lineage>
</organism>
<proteinExistence type="predicted"/>
<evidence type="ECO:0000256" key="2">
    <source>
        <dbReference type="ARBA" id="ARBA00022692"/>
    </source>
</evidence>
<keyword evidence="3 6" id="KW-1133">Transmembrane helix</keyword>
<evidence type="ECO:0000313" key="8">
    <source>
        <dbReference type="Proteomes" id="UP000218811"/>
    </source>
</evidence>
<keyword evidence="8" id="KW-1185">Reference proteome</keyword>